<reference evidence="6 7" key="1">
    <citation type="submission" date="2020-08" db="EMBL/GenBank/DDBJ databases">
        <title>Sequencing the genomes of 1000 actinobacteria strains.</title>
        <authorList>
            <person name="Klenk H.-P."/>
        </authorList>
    </citation>
    <scope>NUCLEOTIDE SEQUENCE [LARGE SCALE GENOMIC DNA]</scope>
    <source>
        <strain evidence="6 7">DSM 103125</strain>
    </source>
</reference>
<comment type="caution">
    <text evidence="6">The sequence shown here is derived from an EMBL/GenBank/DDBJ whole genome shotgun (WGS) entry which is preliminary data.</text>
</comment>
<dbReference type="Gene3D" id="3.40.50.20">
    <property type="match status" value="1"/>
</dbReference>
<keyword evidence="2 4" id="KW-0547">Nucleotide-binding</keyword>
<proteinExistence type="predicted"/>
<dbReference type="SUPFAM" id="SSF56059">
    <property type="entry name" value="Glutathione synthetase ATP-binding domain-like"/>
    <property type="match status" value="1"/>
</dbReference>
<dbReference type="RefSeq" id="WP_221309928.1">
    <property type="nucleotide sequence ID" value="NZ_BMNF01000004.1"/>
</dbReference>
<dbReference type="InterPro" id="IPR040570">
    <property type="entry name" value="LAL_C2"/>
</dbReference>
<dbReference type="InterPro" id="IPR052032">
    <property type="entry name" value="ATP-dep_AA_Ligase"/>
</dbReference>
<dbReference type="PROSITE" id="PS00867">
    <property type="entry name" value="CPSASE_2"/>
    <property type="match status" value="1"/>
</dbReference>
<dbReference type="EMBL" id="JACHDP010000001">
    <property type="protein sequence ID" value="MBB5480811.1"/>
    <property type="molecule type" value="Genomic_DNA"/>
</dbReference>
<dbReference type="InterPro" id="IPR041472">
    <property type="entry name" value="BL00235/CARNS1_N"/>
</dbReference>
<dbReference type="Pfam" id="PF18603">
    <property type="entry name" value="LAL_C2"/>
    <property type="match status" value="1"/>
</dbReference>
<evidence type="ECO:0000256" key="2">
    <source>
        <dbReference type="ARBA" id="ARBA00022741"/>
    </source>
</evidence>
<dbReference type="InterPro" id="IPR005479">
    <property type="entry name" value="CPAse_ATP-bd"/>
</dbReference>
<dbReference type="PROSITE" id="PS50975">
    <property type="entry name" value="ATP_GRASP"/>
    <property type="match status" value="1"/>
</dbReference>
<gene>
    <name evidence="6" type="ORF">HNR20_005316</name>
</gene>
<evidence type="ECO:0000313" key="6">
    <source>
        <dbReference type="EMBL" id="MBB5480811.1"/>
    </source>
</evidence>
<evidence type="ECO:0000259" key="5">
    <source>
        <dbReference type="PROSITE" id="PS50975"/>
    </source>
</evidence>
<dbReference type="GO" id="GO:0046872">
    <property type="term" value="F:metal ion binding"/>
    <property type="evidence" value="ECO:0007669"/>
    <property type="project" value="InterPro"/>
</dbReference>
<dbReference type="Proteomes" id="UP000586947">
    <property type="component" value="Unassembled WGS sequence"/>
</dbReference>
<dbReference type="Gene3D" id="3.30.470.20">
    <property type="entry name" value="ATP-grasp fold, B domain"/>
    <property type="match status" value="1"/>
</dbReference>
<dbReference type="InterPro" id="IPR011761">
    <property type="entry name" value="ATP-grasp"/>
</dbReference>
<dbReference type="Pfam" id="PF18130">
    <property type="entry name" value="ATPgrasp_N"/>
    <property type="match status" value="1"/>
</dbReference>
<protein>
    <submittedName>
        <fullName evidence="6">Biotin carboxylase</fullName>
    </submittedName>
</protein>
<dbReference type="GO" id="GO:0016874">
    <property type="term" value="F:ligase activity"/>
    <property type="evidence" value="ECO:0007669"/>
    <property type="project" value="UniProtKB-KW"/>
</dbReference>
<evidence type="ECO:0000256" key="3">
    <source>
        <dbReference type="ARBA" id="ARBA00022840"/>
    </source>
</evidence>
<dbReference type="GO" id="GO:0005524">
    <property type="term" value="F:ATP binding"/>
    <property type="evidence" value="ECO:0007669"/>
    <property type="project" value="UniProtKB-UniRule"/>
</dbReference>
<keyword evidence="1" id="KW-0436">Ligase</keyword>
<dbReference type="SMART" id="SM01209">
    <property type="entry name" value="GARS_A"/>
    <property type="match status" value="1"/>
</dbReference>
<evidence type="ECO:0000256" key="1">
    <source>
        <dbReference type="ARBA" id="ARBA00022598"/>
    </source>
</evidence>
<dbReference type="PANTHER" id="PTHR43585">
    <property type="entry name" value="FUMIPYRROLE BIOSYNTHESIS PROTEIN C"/>
    <property type="match status" value="1"/>
</dbReference>
<accession>A0A840WCT2</accession>
<organism evidence="6 7">
    <name type="scientific">Micromonospora parathelypteridis</name>
    <dbReference type="NCBI Taxonomy" id="1839617"/>
    <lineage>
        <taxon>Bacteria</taxon>
        <taxon>Bacillati</taxon>
        <taxon>Actinomycetota</taxon>
        <taxon>Actinomycetes</taxon>
        <taxon>Micromonosporales</taxon>
        <taxon>Micromonosporaceae</taxon>
        <taxon>Micromonospora</taxon>
    </lineage>
</organism>
<keyword evidence="3 4" id="KW-0067">ATP-binding</keyword>
<dbReference type="PANTHER" id="PTHR43585:SF2">
    <property type="entry name" value="ATP-GRASP ENZYME FSQD"/>
    <property type="match status" value="1"/>
</dbReference>
<feature type="domain" description="ATP-grasp" evidence="5">
    <location>
        <begin position="113"/>
        <end position="312"/>
    </location>
</feature>
<sequence>MKRIVFIESNTTGSGMVALRRAHELGWLPCFVTRSPGRYPQLAEIPHDLLICDTNTPSQLSTAIAARWPEGIVGVTTTSEFYLPAVARVAAELGLPGNPWEVMVTCRDKAAVRRVLDHHGVGQPAYVVVGSPAEADRAVARLGLPCVVKPVDGSGSQGVLLCHDTGEVRHQVSDILASKTNVRGQPAPRVVLLEQYVTGPEFSVETFSDAGSVTCVGITAKTVGSPPSFVEARHIYPAPLPAGVADELAATVERALKALGFEQGPAHTEVRWTTNGPAIIEVNARLAGGMIPELVRLATGVDLLTQQLHVATGRPVELTARRRGVTGIHFITAPERGVLRAIDGLHRARSVGGVQQVHLTVEAGQAVAPPRDAYGRVGFVIAKGRSAATVERILDRAVAEIAWEVEPE</sequence>
<dbReference type="AlphaFoldDB" id="A0A840WCT2"/>
<evidence type="ECO:0000313" key="7">
    <source>
        <dbReference type="Proteomes" id="UP000586947"/>
    </source>
</evidence>
<evidence type="ECO:0000256" key="4">
    <source>
        <dbReference type="PROSITE-ProRule" id="PRU00409"/>
    </source>
</evidence>
<dbReference type="Pfam" id="PF13535">
    <property type="entry name" value="ATP-grasp_4"/>
    <property type="match status" value="1"/>
</dbReference>
<name>A0A840WCT2_9ACTN</name>
<keyword evidence="7" id="KW-1185">Reference proteome</keyword>